<evidence type="ECO:0000259" key="1">
    <source>
        <dbReference type="Pfam" id="PF01248"/>
    </source>
</evidence>
<proteinExistence type="predicted"/>
<dbReference type="Pfam" id="PF01248">
    <property type="entry name" value="Ribosomal_L7Ae"/>
    <property type="match status" value="1"/>
</dbReference>
<keyword evidence="3" id="KW-1185">Reference proteome</keyword>
<name>A0ABD3S4K8_9LAMI</name>
<feature type="domain" description="Ribosomal protein eL8/eL30/eS12/Gadd45" evidence="1">
    <location>
        <begin position="100"/>
        <end position="161"/>
    </location>
</feature>
<dbReference type="Proteomes" id="UP001634393">
    <property type="component" value="Unassembled WGS sequence"/>
</dbReference>
<dbReference type="PANTHER" id="PTHR47903:SF2">
    <property type="entry name" value="OS07G0636400 PROTEIN"/>
    <property type="match status" value="1"/>
</dbReference>
<dbReference type="PANTHER" id="PTHR47903">
    <property type="entry name" value="OS07G0636400 PROTEIN"/>
    <property type="match status" value="1"/>
</dbReference>
<accession>A0ABD3S4K8</accession>
<dbReference type="SUPFAM" id="SSF55315">
    <property type="entry name" value="L30e-like"/>
    <property type="match status" value="1"/>
</dbReference>
<dbReference type="Gene3D" id="3.30.1330.30">
    <property type="match status" value="1"/>
</dbReference>
<dbReference type="InterPro" id="IPR029064">
    <property type="entry name" value="Ribosomal_eL30-like_sf"/>
</dbReference>
<evidence type="ECO:0000313" key="3">
    <source>
        <dbReference type="Proteomes" id="UP001634393"/>
    </source>
</evidence>
<dbReference type="AlphaFoldDB" id="A0ABD3S4K8"/>
<sequence length="180" mass="20125">MRGKNRTLPKPVGNNPVVLHQPEFCFEGETLAPFLKSIQREIESARALNTTLPPKFWLKQQFAVGVNEVTRVLERMPKIPPEEHFLSNHVDSRAPCVHLQAILIASNCNPRWMTKHLPALAASRNVPLIFIKDRKESSLRLGELIKLKTAIAVGIKAKGNSINQLIKEVLVGDKVDSIEA</sequence>
<reference evidence="2 3" key="1">
    <citation type="submission" date="2024-12" db="EMBL/GenBank/DDBJ databases">
        <title>The unique morphological basis and parallel evolutionary history of personate flowers in Penstemon.</title>
        <authorList>
            <person name="Depatie T.H."/>
            <person name="Wessinger C.A."/>
        </authorList>
    </citation>
    <scope>NUCLEOTIDE SEQUENCE [LARGE SCALE GENOMIC DNA]</scope>
    <source>
        <strain evidence="2">WTNN_2</strain>
        <tissue evidence="2">Leaf</tissue>
    </source>
</reference>
<gene>
    <name evidence="2" type="ORF">ACJIZ3_005245</name>
</gene>
<organism evidence="2 3">
    <name type="scientific">Penstemon smallii</name>
    <dbReference type="NCBI Taxonomy" id="265156"/>
    <lineage>
        <taxon>Eukaryota</taxon>
        <taxon>Viridiplantae</taxon>
        <taxon>Streptophyta</taxon>
        <taxon>Embryophyta</taxon>
        <taxon>Tracheophyta</taxon>
        <taxon>Spermatophyta</taxon>
        <taxon>Magnoliopsida</taxon>
        <taxon>eudicotyledons</taxon>
        <taxon>Gunneridae</taxon>
        <taxon>Pentapetalae</taxon>
        <taxon>asterids</taxon>
        <taxon>lamiids</taxon>
        <taxon>Lamiales</taxon>
        <taxon>Plantaginaceae</taxon>
        <taxon>Cheloneae</taxon>
        <taxon>Penstemon</taxon>
    </lineage>
</organism>
<dbReference type="InterPro" id="IPR004038">
    <property type="entry name" value="Ribosomal_eL8/eL30/eS12/Gad45"/>
</dbReference>
<evidence type="ECO:0000313" key="2">
    <source>
        <dbReference type="EMBL" id="KAL3819340.1"/>
    </source>
</evidence>
<comment type="caution">
    <text evidence="2">The sequence shown here is derived from an EMBL/GenBank/DDBJ whole genome shotgun (WGS) entry which is preliminary data.</text>
</comment>
<dbReference type="EMBL" id="JBJXBP010000007">
    <property type="protein sequence ID" value="KAL3819340.1"/>
    <property type="molecule type" value="Genomic_DNA"/>
</dbReference>
<protein>
    <recommendedName>
        <fullName evidence="1">Ribosomal protein eL8/eL30/eS12/Gadd45 domain-containing protein</fullName>
    </recommendedName>
</protein>